<evidence type="ECO:0000259" key="4">
    <source>
        <dbReference type="Pfam" id="PF10145"/>
    </source>
</evidence>
<dbReference type="EMBL" id="QRQO01000007">
    <property type="protein sequence ID" value="RHN15841.1"/>
    <property type="molecule type" value="Genomic_DNA"/>
</dbReference>
<feature type="domain" description="Phage tail tape measure protein" evidence="4">
    <location>
        <begin position="200"/>
        <end position="398"/>
    </location>
</feature>
<evidence type="ECO:0000256" key="1">
    <source>
        <dbReference type="ARBA" id="ARBA00022612"/>
    </source>
</evidence>
<comment type="caution">
    <text evidence="5">The sequence shown here is derived from an EMBL/GenBank/DDBJ whole genome shotgun (WGS) entry which is preliminary data.</text>
</comment>
<protein>
    <submittedName>
        <fullName evidence="5">Phage tail tape measure protein</fullName>
    </submittedName>
</protein>
<organism evidence="5 6">
    <name type="scientific">Anaerobutyricum hallii</name>
    <dbReference type="NCBI Taxonomy" id="39488"/>
    <lineage>
        <taxon>Bacteria</taxon>
        <taxon>Bacillati</taxon>
        <taxon>Bacillota</taxon>
        <taxon>Clostridia</taxon>
        <taxon>Lachnospirales</taxon>
        <taxon>Lachnospiraceae</taxon>
        <taxon>Anaerobutyricum</taxon>
    </lineage>
</organism>
<feature type="coiled-coil region" evidence="2">
    <location>
        <begin position="1437"/>
        <end position="1464"/>
    </location>
</feature>
<keyword evidence="1" id="KW-1188">Viral release from host cell</keyword>
<feature type="region of interest" description="Disordered" evidence="3">
    <location>
        <begin position="52"/>
        <end position="136"/>
    </location>
</feature>
<feature type="compositionally biased region" description="Basic and acidic residues" evidence="3">
    <location>
        <begin position="1329"/>
        <end position="1343"/>
    </location>
</feature>
<feature type="coiled-coil region" evidence="2">
    <location>
        <begin position="705"/>
        <end position="845"/>
    </location>
</feature>
<dbReference type="NCBIfam" id="TIGR01760">
    <property type="entry name" value="tape_meas_TP901"/>
    <property type="match status" value="1"/>
</dbReference>
<dbReference type="Pfam" id="PF10145">
    <property type="entry name" value="PhageMin_Tail"/>
    <property type="match status" value="1"/>
</dbReference>
<dbReference type="Proteomes" id="UP000283700">
    <property type="component" value="Unassembled WGS sequence"/>
</dbReference>
<gene>
    <name evidence="5" type="ORF">DWZ29_03915</name>
</gene>
<dbReference type="RefSeq" id="WP_118485723.1">
    <property type="nucleotide sequence ID" value="NZ_CAUGUC010000003.1"/>
</dbReference>
<evidence type="ECO:0000313" key="6">
    <source>
        <dbReference type="Proteomes" id="UP000283700"/>
    </source>
</evidence>
<dbReference type="InterPro" id="IPR010090">
    <property type="entry name" value="Phage_tape_meas"/>
</dbReference>
<evidence type="ECO:0000256" key="3">
    <source>
        <dbReference type="SAM" id="MobiDB-lite"/>
    </source>
</evidence>
<feature type="region of interest" description="Disordered" evidence="3">
    <location>
        <begin position="1327"/>
        <end position="1352"/>
    </location>
</feature>
<feature type="compositionally biased region" description="Basic and acidic residues" evidence="3">
    <location>
        <begin position="87"/>
        <end position="135"/>
    </location>
</feature>
<feature type="compositionally biased region" description="Polar residues" evidence="3">
    <location>
        <begin position="52"/>
        <end position="86"/>
    </location>
</feature>
<sequence length="1713" mass="181537">MSADGHIEIEVELNSEKAEKELDSLSKSLEKDTAQAAKKAESSVKQSVKQIETSAKQASKQTESSAKQAGQEVKNTASSASKQVIDSTKKAEEEVKKSSKRVTEEEKKQYKEREKTRESSKPESDPSKPYKESSEKATQYWTGAGSKIKSIVSTITAATGAGAVAAGTAAINAGKSFEAGMSEVQAISGASRKDLEALTNKAKEMGATTKFSATQASEGLKYMAMAGWNSQQMIDGLPGVMNLAAASGEDLGTVSDIVTDALTAMGLKAGDSAHFADVLATAASSSNTNVAMMGETFKYAAPLAGTLGYNIEDLSQAIGLMANAGIKGSQSGTSLRSILTRLASPPSDAAKAMEKYGISIKNSDGSMKSLMEVMENMRDSLQGLPEDEKAAAASALGGQEAMSGLLAIINASESDFDNLSKAIDNASGAAQDQADIMNDNLQGALYELGSAAESAGIELYDNIKNPAKKAVRAAATEIRSLSTTIKDNGIEAIIPEETITTVKNLGTTAKAVGAGGLKVLGGAAQFAGENIQTALPVAASLLTVVKGYTVVKTISTAFAETQVAMAGASTGMTILGTVVKLFTGEALAATTATGLLSGAIGVLANPIALAVVAGGALTAGMVAYTLTQKKSTTEADKFAQSCKKLKKEQDEVASSIRSMHKDNAKNVNDVKTQGVQADNLLSKLKSLIGVQEKDAGTKQQIKSTVQQLNDILPDLNLQYDEQKDKLNQSTAAIKRNIQALKEQAMAKAYQSGMESAAEKVAEAEVANQNATEKYTEALEKKNAAQEKFDKLEKEKGLGSGNKELAKAAEDLMKYEKSLQTTEKALDKSEKNLNAANKELTTYSDKFTTQTNYSDFLSNLDKLAKDAGIKAKKIPETVLENIKAGNYKAPTTGDGLKRLINLDGLIQQAQEAGIEIPQYLLQGISDGSINFQSAINQMNTLLDFSSAAEKAGISGKEIPEELAQSIMQGKISVDEAINQLLSGSGVASTTQAETLTKEKATKIKKNVEDIGNGKIKGINTSAYTSSLNTASQKAKSTKKEIEKNSKLKATNNSAAAKSTYKSVTDEGKKAVSTVKKTGKEIGKGGATSVASTTSQWKSAGSKNAKSYISGVASQKGAAQKAGKTLSTSAKTGASSGKAGFVSAGRNMAAGIASGIHSGTPFVTAAARSAVRAAVAAAKAAAKIKSPSRVMKNEVGKYLPLGMAAGIKDNTDSVVNASRAMCASALTASADELDIHSPSRKFKNIIGKNIPKGIAKGVRESKSELVGEMESVVNEALSAAQNASKSGKYSEIGSNLLSGLSTSLSTSKSRSSETIQEIIDQQQESLSNANQKKEEALQNKIDKLGSKKANKKRKAALKKRLKQMKAADKKQESQLKTAGEKAAAAYNDAFEKESTRITKIAEKSIQELSETYQTKYNDIKSKMDTLTEKQRSWGNVYDLKQNIADIKRYQTNLKALENKIPESMMDKILGMNMDEATAYMDWFQGMTSAEQKAYLNDWNTMYSSSETFSKNFFSDDFGKIQKEYQDKLKKATDDLQAEMNQIGTNIAKGLTAGMDSESRNLSKTIKKICANLVKTAKKQLKIKSPSRVFKRIGVYNIQGAEKGHEAEAPRLYRQVENVSETLAERFAKANLKVSLPDIAGRTQAALSRQVSKVSASIQPQLTAALAGDAGQTIYNGPEKIELVTNLDGREIARTSVPYIDAYLGNMAARKARGGV</sequence>
<name>A0A415UCW1_9FIRM</name>
<reference evidence="5 6" key="1">
    <citation type="submission" date="2018-08" db="EMBL/GenBank/DDBJ databases">
        <title>A genome reference for cultivated species of the human gut microbiota.</title>
        <authorList>
            <person name="Zou Y."/>
            <person name="Xue W."/>
            <person name="Luo G."/>
        </authorList>
    </citation>
    <scope>NUCLEOTIDE SEQUENCE [LARGE SCALE GENOMIC DNA]</scope>
    <source>
        <strain evidence="5 6">AF31-17AC</strain>
    </source>
</reference>
<dbReference type="PANTHER" id="PTHR37813:SF1">
    <property type="entry name" value="FELS-2 PROPHAGE PROTEIN"/>
    <property type="match status" value="1"/>
</dbReference>
<proteinExistence type="predicted"/>
<evidence type="ECO:0000256" key="2">
    <source>
        <dbReference type="SAM" id="Coils"/>
    </source>
</evidence>
<accession>A0A415UCW1</accession>
<evidence type="ECO:0000313" key="5">
    <source>
        <dbReference type="EMBL" id="RHN15841.1"/>
    </source>
</evidence>
<keyword evidence="2" id="KW-0175">Coiled coil</keyword>
<dbReference type="PANTHER" id="PTHR37813">
    <property type="entry name" value="FELS-2 PROPHAGE PROTEIN"/>
    <property type="match status" value="1"/>
</dbReference>